<evidence type="ECO:0000313" key="3">
    <source>
        <dbReference type="Proteomes" id="UP001501496"/>
    </source>
</evidence>
<keyword evidence="3" id="KW-1185">Reference proteome</keyword>
<protein>
    <recommendedName>
        <fullName evidence="1">HMA domain-containing protein</fullName>
    </recommendedName>
</protein>
<name>A0ABP8CHA6_9FLAO</name>
<accession>A0ABP8CHA6</accession>
<dbReference type="RefSeq" id="WP_344789478.1">
    <property type="nucleotide sequence ID" value="NZ_BAABCA010000008.1"/>
</dbReference>
<reference evidence="3" key="1">
    <citation type="journal article" date="2019" name="Int. J. Syst. Evol. Microbiol.">
        <title>The Global Catalogue of Microorganisms (GCM) 10K type strain sequencing project: providing services to taxonomists for standard genome sequencing and annotation.</title>
        <authorList>
            <consortium name="The Broad Institute Genomics Platform"/>
            <consortium name="The Broad Institute Genome Sequencing Center for Infectious Disease"/>
            <person name="Wu L."/>
            <person name="Ma J."/>
        </authorList>
    </citation>
    <scope>NUCLEOTIDE SEQUENCE [LARGE SCALE GENOMIC DNA]</scope>
    <source>
        <strain evidence="3">JCM 17630</strain>
    </source>
</reference>
<dbReference type="Pfam" id="PF00403">
    <property type="entry name" value="HMA"/>
    <property type="match status" value="1"/>
</dbReference>
<dbReference type="CDD" id="cd00371">
    <property type="entry name" value="HMA"/>
    <property type="match status" value="1"/>
</dbReference>
<proteinExistence type="predicted"/>
<dbReference type="PROSITE" id="PS50846">
    <property type="entry name" value="HMA_2"/>
    <property type="match status" value="1"/>
</dbReference>
<gene>
    <name evidence="2" type="ORF">GCM10022291_33100</name>
</gene>
<evidence type="ECO:0000259" key="1">
    <source>
        <dbReference type="PROSITE" id="PS50846"/>
    </source>
</evidence>
<dbReference type="EMBL" id="BAABCA010000008">
    <property type="protein sequence ID" value="GAA4239308.1"/>
    <property type="molecule type" value="Genomic_DNA"/>
</dbReference>
<dbReference type="Proteomes" id="UP001501496">
    <property type="component" value="Unassembled WGS sequence"/>
</dbReference>
<organism evidence="2 3">
    <name type="scientific">Postechiella marina</name>
    <dbReference type="NCBI Taxonomy" id="943941"/>
    <lineage>
        <taxon>Bacteria</taxon>
        <taxon>Pseudomonadati</taxon>
        <taxon>Bacteroidota</taxon>
        <taxon>Flavobacteriia</taxon>
        <taxon>Flavobacteriales</taxon>
        <taxon>Flavobacteriaceae</taxon>
        <taxon>Postechiella</taxon>
    </lineage>
</organism>
<sequence length="69" mass="7960">MITVKYKTNLHCNSCIKTITPALNKMDNVDFWKVDLNHQNKILEVNLDDDNKTDIIPTIEGLGFKIEEL</sequence>
<evidence type="ECO:0000313" key="2">
    <source>
        <dbReference type="EMBL" id="GAA4239308.1"/>
    </source>
</evidence>
<dbReference type="Gene3D" id="3.30.70.100">
    <property type="match status" value="1"/>
</dbReference>
<dbReference type="InterPro" id="IPR036163">
    <property type="entry name" value="HMA_dom_sf"/>
</dbReference>
<dbReference type="InterPro" id="IPR006121">
    <property type="entry name" value="HMA_dom"/>
</dbReference>
<feature type="domain" description="HMA" evidence="1">
    <location>
        <begin position="1"/>
        <end position="67"/>
    </location>
</feature>
<comment type="caution">
    <text evidence="2">The sequence shown here is derived from an EMBL/GenBank/DDBJ whole genome shotgun (WGS) entry which is preliminary data.</text>
</comment>
<dbReference type="SUPFAM" id="SSF55008">
    <property type="entry name" value="HMA, heavy metal-associated domain"/>
    <property type="match status" value="1"/>
</dbReference>